<comment type="similarity">
    <text evidence="2 8">Belongs to the cytochrome P450 family.</text>
</comment>
<keyword evidence="6 8" id="KW-0503">Monooxygenase</keyword>
<dbReference type="InterPro" id="IPR017972">
    <property type="entry name" value="Cyt_P450_CS"/>
</dbReference>
<dbReference type="EMBL" id="JAADJZ010000001">
    <property type="protein sequence ID" value="KAF2877774.1"/>
    <property type="molecule type" value="Genomic_DNA"/>
</dbReference>
<keyword evidence="7 8" id="KW-0349">Heme</keyword>
<keyword evidence="4 8" id="KW-0560">Oxidoreductase</keyword>
<evidence type="ECO:0000256" key="6">
    <source>
        <dbReference type="ARBA" id="ARBA00023033"/>
    </source>
</evidence>
<evidence type="ECO:0000313" key="9">
    <source>
        <dbReference type="EMBL" id="KAF2877774.1"/>
    </source>
</evidence>
<evidence type="ECO:0000256" key="8">
    <source>
        <dbReference type="RuleBase" id="RU000461"/>
    </source>
</evidence>
<dbReference type="CDD" id="cd11063">
    <property type="entry name" value="CYP52"/>
    <property type="match status" value="1"/>
</dbReference>
<dbReference type="InterPro" id="IPR001128">
    <property type="entry name" value="Cyt_P450"/>
</dbReference>
<accession>A0A7C8IEP2</accession>
<dbReference type="GO" id="GO:0020037">
    <property type="term" value="F:heme binding"/>
    <property type="evidence" value="ECO:0007669"/>
    <property type="project" value="InterPro"/>
</dbReference>
<dbReference type="Pfam" id="PF00067">
    <property type="entry name" value="p450"/>
    <property type="match status" value="1"/>
</dbReference>
<evidence type="ECO:0000256" key="1">
    <source>
        <dbReference type="ARBA" id="ARBA00001971"/>
    </source>
</evidence>
<protein>
    <submittedName>
        <fullName evidence="9">Cytochrome P450</fullName>
    </submittedName>
</protein>
<dbReference type="SUPFAM" id="SSF48264">
    <property type="entry name" value="Cytochrome P450"/>
    <property type="match status" value="1"/>
</dbReference>
<keyword evidence="10" id="KW-1185">Reference proteome</keyword>
<dbReference type="GO" id="GO:0004497">
    <property type="term" value="F:monooxygenase activity"/>
    <property type="evidence" value="ECO:0007669"/>
    <property type="project" value="UniProtKB-KW"/>
</dbReference>
<name>A0A7C8IEP2_9PLEO</name>
<dbReference type="PANTHER" id="PTHR24287:SF5">
    <property type="entry name" value="P450, PUTATIVE (EUROFUNG)-RELATED"/>
    <property type="match status" value="1"/>
</dbReference>
<feature type="binding site" description="axial binding residue" evidence="7">
    <location>
        <position position="456"/>
    </location>
    <ligand>
        <name>heme</name>
        <dbReference type="ChEBI" id="CHEBI:30413"/>
    </ligand>
    <ligandPart>
        <name>Fe</name>
        <dbReference type="ChEBI" id="CHEBI:18248"/>
    </ligandPart>
</feature>
<dbReference type="AlphaFoldDB" id="A0A7C8IEP2"/>
<gene>
    <name evidence="9" type="ORF">BDV95DRAFT_588807</name>
</gene>
<dbReference type="GO" id="GO:0005506">
    <property type="term" value="F:iron ion binding"/>
    <property type="evidence" value="ECO:0007669"/>
    <property type="project" value="InterPro"/>
</dbReference>
<evidence type="ECO:0000313" key="10">
    <source>
        <dbReference type="Proteomes" id="UP000481861"/>
    </source>
</evidence>
<dbReference type="Gene3D" id="1.10.630.10">
    <property type="entry name" value="Cytochrome P450"/>
    <property type="match status" value="1"/>
</dbReference>
<dbReference type="GO" id="GO:0016705">
    <property type="term" value="F:oxidoreductase activity, acting on paired donors, with incorporation or reduction of molecular oxygen"/>
    <property type="evidence" value="ECO:0007669"/>
    <property type="project" value="InterPro"/>
</dbReference>
<evidence type="ECO:0000256" key="7">
    <source>
        <dbReference type="PIRSR" id="PIRSR602401-1"/>
    </source>
</evidence>
<dbReference type="PROSITE" id="PS00086">
    <property type="entry name" value="CYTOCHROME_P450"/>
    <property type="match status" value="1"/>
</dbReference>
<sequence>MFDALRSVPTPYLLAALVALYVAYKVSRKVATDARIAKLGARAPIRHTYAPLGLDLLYEILTYFLADMVYEFWLKQFSDWSYGRHTLEQGGIRRVILTAEPENIKAILATQFPDYGKGEQFHKEWHPFLGSGVFTTDGALWHDSRQIIRPQFIKERVSDLMIFEENVQILIRKISETPEVNMLDQLLRYTFDVATHFLLGKSAGSMEQPQVALAAAFSTAQRTMGLVVRTGPLNWLVPRKRMGFYRAMDVINNFISGYIDEALALSPEELEKKTSHDSGYTFLHAVASYTRDRKMLRDQIISVMLAGRDTTACTLNWAIYELSLQPHITAKLRREIFDHLGRDRAPTYDDLKTMKYLQHILNETLRLYPSVPYNVRIALRDTTLPTGGGPDGTQPIGILAGTSVAYSTLVMQRRADLYPSPESGFPPVDKFVPERWDHWTPKAWTYIPFNGGPRICIGQQFALTEIAYTLVRLLQRFEGVENRMGGVEAGLHNDIVLQPAKEVRVAFK</sequence>
<dbReference type="Proteomes" id="UP000481861">
    <property type="component" value="Unassembled WGS sequence"/>
</dbReference>
<dbReference type="PANTHER" id="PTHR24287">
    <property type="entry name" value="P450, PUTATIVE (EUROFUNG)-RELATED"/>
    <property type="match status" value="1"/>
</dbReference>
<dbReference type="OrthoDB" id="1470350at2759"/>
<evidence type="ECO:0000256" key="3">
    <source>
        <dbReference type="ARBA" id="ARBA00022723"/>
    </source>
</evidence>
<dbReference type="InterPro" id="IPR036396">
    <property type="entry name" value="Cyt_P450_sf"/>
</dbReference>
<evidence type="ECO:0000256" key="4">
    <source>
        <dbReference type="ARBA" id="ARBA00023002"/>
    </source>
</evidence>
<evidence type="ECO:0000256" key="5">
    <source>
        <dbReference type="ARBA" id="ARBA00023004"/>
    </source>
</evidence>
<keyword evidence="3 7" id="KW-0479">Metal-binding</keyword>
<keyword evidence="5 7" id="KW-0408">Iron</keyword>
<dbReference type="PRINTS" id="PR00385">
    <property type="entry name" value="P450"/>
</dbReference>
<dbReference type="InterPro" id="IPR047146">
    <property type="entry name" value="Cyt_P450_E_CYP52_fungi"/>
</dbReference>
<evidence type="ECO:0000256" key="2">
    <source>
        <dbReference type="ARBA" id="ARBA00010617"/>
    </source>
</evidence>
<reference evidence="9 10" key="1">
    <citation type="submission" date="2020-01" db="EMBL/GenBank/DDBJ databases">
        <authorList>
            <consortium name="DOE Joint Genome Institute"/>
            <person name="Haridas S."/>
            <person name="Albert R."/>
            <person name="Binder M."/>
            <person name="Bloem J."/>
            <person name="Labutti K."/>
            <person name="Salamov A."/>
            <person name="Andreopoulos B."/>
            <person name="Baker S.E."/>
            <person name="Barry K."/>
            <person name="Bills G."/>
            <person name="Bluhm B.H."/>
            <person name="Cannon C."/>
            <person name="Castanera R."/>
            <person name="Culley D.E."/>
            <person name="Daum C."/>
            <person name="Ezra D."/>
            <person name="Gonzalez J.B."/>
            <person name="Henrissat B."/>
            <person name="Kuo A."/>
            <person name="Liang C."/>
            <person name="Lipzen A."/>
            <person name="Lutzoni F."/>
            <person name="Magnuson J."/>
            <person name="Mondo S."/>
            <person name="Nolan M."/>
            <person name="Ohm R."/>
            <person name="Pangilinan J."/>
            <person name="Park H.-J.H."/>
            <person name="Ramirez L."/>
            <person name="Alfaro M."/>
            <person name="Sun H."/>
            <person name="Tritt A."/>
            <person name="Yoshinaga Y."/>
            <person name="Zwiers L.-H.L."/>
            <person name="Turgeon B.G."/>
            <person name="Goodwin S.B."/>
            <person name="Spatafora J.W."/>
            <person name="Crous P.W."/>
            <person name="Grigoriev I.V."/>
        </authorList>
    </citation>
    <scope>NUCLEOTIDE SEQUENCE [LARGE SCALE GENOMIC DNA]</scope>
    <source>
        <strain evidence="9 10">CBS 611.86</strain>
    </source>
</reference>
<organism evidence="9 10">
    <name type="scientific">Massariosphaeria phaeospora</name>
    <dbReference type="NCBI Taxonomy" id="100035"/>
    <lineage>
        <taxon>Eukaryota</taxon>
        <taxon>Fungi</taxon>
        <taxon>Dikarya</taxon>
        <taxon>Ascomycota</taxon>
        <taxon>Pezizomycotina</taxon>
        <taxon>Dothideomycetes</taxon>
        <taxon>Pleosporomycetidae</taxon>
        <taxon>Pleosporales</taxon>
        <taxon>Pleosporales incertae sedis</taxon>
        <taxon>Massariosphaeria</taxon>
    </lineage>
</organism>
<dbReference type="InterPro" id="IPR002401">
    <property type="entry name" value="Cyt_P450_E_grp-I"/>
</dbReference>
<comment type="cofactor">
    <cofactor evidence="1 7">
        <name>heme</name>
        <dbReference type="ChEBI" id="CHEBI:30413"/>
    </cofactor>
</comment>
<proteinExistence type="inferred from homology"/>
<comment type="caution">
    <text evidence="9">The sequence shown here is derived from an EMBL/GenBank/DDBJ whole genome shotgun (WGS) entry which is preliminary data.</text>
</comment>
<dbReference type="PRINTS" id="PR00463">
    <property type="entry name" value="EP450I"/>
</dbReference>